<sequence>MTIVQFDTDLRIGDLIWFQDEPEKMIHRVKVAARDRQHVQVLSGCDRYVSNAVAVGAVKGKRAGSMTCLACVERLKQFGYVASDWR</sequence>
<proteinExistence type="predicted"/>
<evidence type="ECO:0000313" key="2">
    <source>
        <dbReference type="Proteomes" id="UP001519363"/>
    </source>
</evidence>
<dbReference type="RefSeq" id="WP_143342384.1">
    <property type="nucleotide sequence ID" value="NZ_JAGIOO010000001.1"/>
</dbReference>
<comment type="caution">
    <text evidence="1">The sequence shown here is derived from an EMBL/GenBank/DDBJ whole genome shotgun (WGS) entry which is preliminary data.</text>
</comment>
<dbReference type="EMBL" id="JAGIOO010000001">
    <property type="protein sequence ID" value="MBP2479130.1"/>
    <property type="molecule type" value="Genomic_DNA"/>
</dbReference>
<keyword evidence="2" id="KW-1185">Reference proteome</keyword>
<protein>
    <submittedName>
        <fullName evidence="1">Uncharacterized protein</fullName>
    </submittedName>
</protein>
<name>A0ABS5ARF1_9PSEU</name>
<dbReference type="Proteomes" id="UP001519363">
    <property type="component" value="Unassembled WGS sequence"/>
</dbReference>
<accession>A0ABS5ARF1</accession>
<reference evidence="1 2" key="1">
    <citation type="submission" date="2021-03" db="EMBL/GenBank/DDBJ databases">
        <title>Sequencing the genomes of 1000 actinobacteria strains.</title>
        <authorList>
            <person name="Klenk H.-P."/>
        </authorList>
    </citation>
    <scope>NUCLEOTIDE SEQUENCE [LARGE SCALE GENOMIC DNA]</scope>
    <source>
        <strain evidence="1 2">DSM 44580</strain>
    </source>
</reference>
<gene>
    <name evidence="1" type="ORF">JOF53_008002</name>
</gene>
<evidence type="ECO:0000313" key="1">
    <source>
        <dbReference type="EMBL" id="MBP2479130.1"/>
    </source>
</evidence>
<organism evidence="1 2">
    <name type="scientific">Crossiella equi</name>
    <dbReference type="NCBI Taxonomy" id="130796"/>
    <lineage>
        <taxon>Bacteria</taxon>
        <taxon>Bacillati</taxon>
        <taxon>Actinomycetota</taxon>
        <taxon>Actinomycetes</taxon>
        <taxon>Pseudonocardiales</taxon>
        <taxon>Pseudonocardiaceae</taxon>
        <taxon>Crossiella</taxon>
    </lineage>
</organism>